<keyword evidence="2" id="KW-1133">Transmembrane helix</keyword>
<dbReference type="Proteomes" id="UP001152797">
    <property type="component" value="Unassembled WGS sequence"/>
</dbReference>
<dbReference type="EMBL" id="CAMXCT030003345">
    <property type="protein sequence ID" value="CAL4791296.1"/>
    <property type="molecule type" value="Genomic_DNA"/>
</dbReference>
<evidence type="ECO:0000256" key="2">
    <source>
        <dbReference type="SAM" id="Phobius"/>
    </source>
</evidence>
<evidence type="ECO:0000313" key="5">
    <source>
        <dbReference type="Proteomes" id="UP001152797"/>
    </source>
</evidence>
<evidence type="ECO:0000256" key="1">
    <source>
        <dbReference type="SAM" id="MobiDB-lite"/>
    </source>
</evidence>
<organism evidence="3">
    <name type="scientific">Cladocopium goreaui</name>
    <dbReference type="NCBI Taxonomy" id="2562237"/>
    <lineage>
        <taxon>Eukaryota</taxon>
        <taxon>Sar</taxon>
        <taxon>Alveolata</taxon>
        <taxon>Dinophyceae</taxon>
        <taxon>Suessiales</taxon>
        <taxon>Symbiodiniaceae</taxon>
        <taxon>Cladocopium</taxon>
    </lineage>
</organism>
<feature type="compositionally biased region" description="Basic and acidic residues" evidence="1">
    <location>
        <begin position="851"/>
        <end position="860"/>
    </location>
</feature>
<reference evidence="3" key="1">
    <citation type="submission" date="2022-10" db="EMBL/GenBank/DDBJ databases">
        <authorList>
            <person name="Chen Y."/>
            <person name="Dougan E. K."/>
            <person name="Chan C."/>
            <person name="Rhodes N."/>
            <person name="Thang M."/>
        </authorList>
    </citation>
    <scope>NUCLEOTIDE SEQUENCE</scope>
</reference>
<accession>A0A9P1G7M9</accession>
<keyword evidence="2" id="KW-0812">Transmembrane</keyword>
<reference evidence="4" key="2">
    <citation type="submission" date="2024-04" db="EMBL/GenBank/DDBJ databases">
        <authorList>
            <person name="Chen Y."/>
            <person name="Shah S."/>
            <person name="Dougan E. K."/>
            <person name="Thang M."/>
            <person name="Chan C."/>
        </authorList>
    </citation>
    <scope>NUCLEOTIDE SEQUENCE [LARGE SCALE GENOMIC DNA]</scope>
</reference>
<feature type="compositionally biased region" description="Polar residues" evidence="1">
    <location>
        <begin position="570"/>
        <end position="580"/>
    </location>
</feature>
<feature type="transmembrane region" description="Helical" evidence="2">
    <location>
        <begin position="1914"/>
        <end position="1939"/>
    </location>
</feature>
<feature type="compositionally biased region" description="Gly residues" evidence="1">
    <location>
        <begin position="646"/>
        <end position="666"/>
    </location>
</feature>
<keyword evidence="2" id="KW-0472">Membrane</keyword>
<proteinExistence type="predicted"/>
<feature type="compositionally biased region" description="Polar residues" evidence="1">
    <location>
        <begin position="625"/>
        <end position="641"/>
    </location>
</feature>
<evidence type="ECO:0000313" key="3">
    <source>
        <dbReference type="EMBL" id="CAI4003984.1"/>
    </source>
</evidence>
<evidence type="ECO:0000313" key="4">
    <source>
        <dbReference type="EMBL" id="CAL1157359.1"/>
    </source>
</evidence>
<name>A0A9P1G7M9_9DINO</name>
<sequence>MAAAQEIPELERYRSLLRMSPQAVLGLVLEGIKTNWWGLACPHHCTQPSGGSLDLPPPSLWSGGCLGFGVVLALTLCVAPRSVWPLVPVSLRPTCMSQPSSNHDVGIELHISLPEGIQVTVRAPTSSAGVAADLLGYISLFQASAPSVRSDRSFEVVSSVAESVRNSPPRERPVESRDSILRSFAGCPSRLFVHSPRLCGSTLSGKDRVARAWLAGQWAGAVRSGRIGNPNRTPAIDLRSRFYAVLRAPGLAGPTIFRSSASYWRCVGNLEESSAISQSFPSEVEARIYLEAAGETDIEFVESLTLDSLVTLQSDVEPYVLDWPAAEPGSVAEALVLVTHIRPGGFLAAVPVGFIPEEVLAVGNSSQRPGPVGPSTVIVVPGSMLDNGTLVPVGSPVSVVVVDFSQDVLPQLHPLPVASDLHFTFDPDQPYAVPTPLDLLSRIQEWLEAGGDSGLGYATAGGEDIDGVPLEEEDFADATPGSPLSAVPKLPTKSRKAKPTVPGPGRPTSAEKRPTVASLASSLQELIQVNSGLTQQIQSLSLRQQQLERRATPPPQTLATPQTLLSQPLSSALVSQSHQPSAVAKAIGTPPRTSAGLTPGLLRSPLIQPPELTELEEEKLEHPPSTSRAHSSCQSDSQSELRPSLGLGGREFWGKHPGGSGEGKATGGACSPERKLLLFGAHCHGQAHAANQLSRRDPGGAHGQGGIGQQVLGEVRRLWQAQGARLPPTPGDDNHGLFAGGKLASSKGLHGLAGGHHRPGGIRQRQIRLSQCLMSPRGATQHGFQPQACKRPLKDSGLHSIGQSAMDYGGSGIYKRIGCHHDQEVGVVFTNKAKHVRSQLSTPRQSPAKAQSKEKREGGRKMGQQCSGPTTGARGLKWHMKVPYEPEGGGGPVSNPLTSQVTFLQWMTCLPRWILQTRTKLASCLARSFAILRRSSETASALFPLPLPSLDCFRGSGPGLSCRRLKSVCRDRLLNIWTLVLDFLFLGRWPSNDELRRRPSNAQEKVFHRLRTFLSACGDTQESFDLCPGRSSPELGSALFHLEAFCQTCQDLSSGYMEADTLPFKQPGPLLSVEKHPELQPYRSLDASRLKIVGEGNWNMEAYLDGPLGLLCLMPDPIAPGLFSRVFNAFKDRDRDRQIGDRRLPNLSEHHVDGPSKQLPQGPQLTSVRVPRFTHLLRGSVTDRRDFYHQAAVTLERAQSNMLPFAYPTEAFVGTQAYAGLLERSNLKPPRAREIAGDQLDCRKHRILGGCPVPIGRCWDALVIDDYFAFGIEPVSSPPEKSFAMHSLAVARGVYQKEGLMGSDEKDVVAQPVFKAAGAEVRSSEKNARSGVIPVGAPFSKRIALSVLSLRSAVLPGTSARLVSRLAGNWVSVLQYRKCFSSLIDGLFKLSSKSLEEPMQCVHKLPRSIAQEITMLAVMAPLIFSNVSVDFLDHAYATDASVQKGAIVSTSMPEEVHEVLWQSADKRGAYTHLDNGFRGLLRQIGDVDDDQDFPGPLPLVEPLSKQPLLYFDFVEICGGAGKVSKAVSSFGRSVAPVLDLSNSRHYNLSCLRLTEWIIYMIEENRFRSFLIAPPCTSFSPAAHPAVRSYRQPLGFDRQNPKTWLGNQLAFRTLLLLRVGRRCFRPCAAEQSRLSKMCWLDLWKALLSLGFDEAVIASCVFGSIHRKEFRFLVFLLDAVFLTRRCPGGHAHVKVEGSYTKASAIYVDGLAWHVGEAFHRALKAIEAKELLVPDVQGQETVLANDVMASSRWHTVRAWFWKRCSHINVLELAAAVSVLGSVAQSRSSVRFASFLDSSVCRGALAKGRSASYALQPGLKRACAWCVAFDLYPAWPFSPTRLNVADDPSRGTEPRQPVALSLVRQDGLMLSASVASGLRRFTANWCRLCLLVLLTQPAPALGSSVYHFGFQSEWPAKLLSVCAWVVVTVFCSLLLSCGLSFVVP</sequence>
<comment type="caution">
    <text evidence="3">The sequence shown here is derived from an EMBL/GenBank/DDBJ whole genome shotgun (WGS) entry which is preliminary data.</text>
</comment>
<feature type="region of interest" description="Disordered" evidence="1">
    <location>
        <begin position="473"/>
        <end position="517"/>
    </location>
</feature>
<keyword evidence="5" id="KW-1185">Reference proteome</keyword>
<feature type="region of interest" description="Disordered" evidence="1">
    <location>
        <begin position="569"/>
        <end position="669"/>
    </location>
</feature>
<feature type="compositionally biased region" description="Basic and acidic residues" evidence="1">
    <location>
        <begin position="1140"/>
        <end position="1154"/>
    </location>
</feature>
<dbReference type="EMBL" id="CAMXCT010003345">
    <property type="protein sequence ID" value="CAI4003984.1"/>
    <property type="molecule type" value="Genomic_DNA"/>
</dbReference>
<gene>
    <name evidence="3" type="ORF">C1SCF055_LOCUS29802</name>
</gene>
<feature type="region of interest" description="Disordered" evidence="1">
    <location>
        <begin position="836"/>
        <end position="872"/>
    </location>
</feature>
<protein>
    <submittedName>
        <fullName evidence="3">Uncharacterized protein</fullName>
    </submittedName>
</protein>
<dbReference type="OrthoDB" id="449332at2759"/>
<dbReference type="EMBL" id="CAMXCT020003345">
    <property type="protein sequence ID" value="CAL1157359.1"/>
    <property type="molecule type" value="Genomic_DNA"/>
</dbReference>
<feature type="compositionally biased region" description="Polar residues" evidence="1">
    <location>
        <begin position="838"/>
        <end position="849"/>
    </location>
</feature>
<feature type="region of interest" description="Disordered" evidence="1">
    <location>
        <begin position="1140"/>
        <end position="1164"/>
    </location>
</feature>